<dbReference type="GO" id="GO:0070740">
    <property type="term" value="F:tubulin-glutamic acid ligase activity"/>
    <property type="evidence" value="ECO:0007669"/>
    <property type="project" value="TreeGrafter"/>
</dbReference>
<accession>A0A430Q4E7</accession>
<dbReference type="PANTHER" id="PTHR12241:SF147">
    <property type="entry name" value="TUBULIN POLYGLUTAMYLASE TTLL7"/>
    <property type="match status" value="1"/>
</dbReference>
<dbReference type="PROSITE" id="PS51221">
    <property type="entry name" value="TTL"/>
    <property type="match status" value="1"/>
</dbReference>
<evidence type="ECO:0000313" key="4">
    <source>
        <dbReference type="EMBL" id="RTG82572.1"/>
    </source>
</evidence>
<comment type="caution">
    <text evidence="4">The sequence shown here is derived from an EMBL/GenBank/DDBJ whole genome shotgun (WGS) entry which is preliminary data.</text>
</comment>
<dbReference type="EMBL" id="QMKO01002781">
    <property type="protein sequence ID" value="RTG82572.1"/>
    <property type="molecule type" value="Genomic_DNA"/>
</dbReference>
<evidence type="ECO:0000256" key="2">
    <source>
        <dbReference type="ARBA" id="ARBA00022741"/>
    </source>
</evidence>
<dbReference type="STRING" id="6184.A0A430Q4E7"/>
<dbReference type="GO" id="GO:0015631">
    <property type="term" value="F:tubulin binding"/>
    <property type="evidence" value="ECO:0007669"/>
    <property type="project" value="TreeGrafter"/>
</dbReference>
<dbReference type="Pfam" id="PF03133">
    <property type="entry name" value="TTL"/>
    <property type="match status" value="2"/>
</dbReference>
<evidence type="ECO:0000256" key="3">
    <source>
        <dbReference type="ARBA" id="ARBA00022840"/>
    </source>
</evidence>
<dbReference type="GO" id="GO:0036064">
    <property type="term" value="C:ciliary basal body"/>
    <property type="evidence" value="ECO:0007669"/>
    <property type="project" value="TreeGrafter"/>
</dbReference>
<keyword evidence="2" id="KW-0547">Nucleotide-binding</keyword>
<gene>
    <name evidence="4" type="ORF">DC041_0001827</name>
</gene>
<dbReference type="AlphaFoldDB" id="A0A430Q4E7"/>
<dbReference type="Proteomes" id="UP000290809">
    <property type="component" value="Unassembled WGS sequence"/>
</dbReference>
<dbReference type="GO" id="GO:0000226">
    <property type="term" value="P:microtubule cytoskeleton organization"/>
    <property type="evidence" value="ECO:0007669"/>
    <property type="project" value="TreeGrafter"/>
</dbReference>
<dbReference type="GO" id="GO:0005524">
    <property type="term" value="F:ATP binding"/>
    <property type="evidence" value="ECO:0007669"/>
    <property type="project" value="UniProtKB-KW"/>
</dbReference>
<dbReference type="PANTHER" id="PTHR12241">
    <property type="entry name" value="TUBULIN POLYGLUTAMYLASE"/>
    <property type="match status" value="1"/>
</dbReference>
<keyword evidence="1" id="KW-0436">Ligase</keyword>
<protein>
    <submittedName>
        <fullName evidence="4">Tubulin polyglutamylase TTLL7</fullName>
    </submittedName>
</protein>
<dbReference type="Gene3D" id="3.30.470.20">
    <property type="entry name" value="ATP-grasp fold, B domain"/>
    <property type="match status" value="1"/>
</dbReference>
<organism evidence="4 5">
    <name type="scientific">Schistosoma bovis</name>
    <name type="common">Blood fluke</name>
    <dbReference type="NCBI Taxonomy" id="6184"/>
    <lineage>
        <taxon>Eukaryota</taxon>
        <taxon>Metazoa</taxon>
        <taxon>Spiralia</taxon>
        <taxon>Lophotrochozoa</taxon>
        <taxon>Platyhelminthes</taxon>
        <taxon>Trematoda</taxon>
        <taxon>Digenea</taxon>
        <taxon>Strigeidida</taxon>
        <taxon>Schistosomatoidea</taxon>
        <taxon>Schistosomatidae</taxon>
        <taxon>Schistosoma</taxon>
    </lineage>
</organism>
<reference evidence="4 5" key="1">
    <citation type="journal article" date="2019" name="PLoS Pathog.">
        <title>Genome sequence of the bovine parasite Schistosoma bovis Tanzania.</title>
        <authorList>
            <person name="Oey H."/>
            <person name="Zakrzewski M."/>
            <person name="Gobert G."/>
            <person name="Gravermann K."/>
            <person name="Stoye J."/>
            <person name="Jones M."/>
            <person name="Mcmanus D."/>
            <person name="Krause L."/>
        </authorList>
    </citation>
    <scope>NUCLEOTIDE SEQUENCE [LARGE SCALE GENOMIC DNA]</scope>
    <source>
        <strain evidence="4 5">TAN1997</strain>
    </source>
</reference>
<keyword evidence="3" id="KW-0067">ATP-binding</keyword>
<evidence type="ECO:0000256" key="1">
    <source>
        <dbReference type="ARBA" id="ARBA00022598"/>
    </source>
</evidence>
<evidence type="ECO:0000313" key="5">
    <source>
        <dbReference type="Proteomes" id="UP000290809"/>
    </source>
</evidence>
<keyword evidence="5" id="KW-1185">Reference proteome</keyword>
<dbReference type="SUPFAM" id="SSF56059">
    <property type="entry name" value="Glutathione synthetase ATP-binding domain-like"/>
    <property type="match status" value="2"/>
</dbReference>
<sequence>MQKAEPDEYNFMPNTWVLPQEFGYFSNYARKLYRQGCNACFIQKPANGAMGHGIRLYCNMNKISGNVNDNIISVIQEYIEYPLLIDGYKCDLRVYVLVTSCDPLKIFIYNEGLVRLSAEKYVKPSEPSGDSIYRQLTNYTINKHHTQYNRSNDDISGSKRSFPFFNHYIHQMKKSNPFIIWDKIYDLIIKTLIIALPHLVHFYRISQHKSNQNYIHSNNNNSNNKHSLKQSGYYKSKQDLTMNTKQFIYNKVNHDPKQTSMTTSTLTSTMIKSKVDQDPTSSSSSLSSSLICSNLFEILGFDILIDEQLNPWLIEVNRSPSFNTDQQLDQQIKYNLLTDTIRLLNIKPSDKSRVEKQQKLTTRKRLYSSHSVQTRNWMYKSNSNIQNDKIHKYSDNNRLSTKKHEDDIYDELSKLIKKESKSKPGINVEQYLTAVWSHCVDNRDTSDNNDSDDDIDYDGSFVHTNENSTNRIHLPNDYFIKSSMDRKMKSMSILSTLPPSNHVSFNDTNLKVNSTPVSPCKFSLNENCNVTKQMTDKLSLGKKCKSLDIERNLKHANKRIQTTDYDNNTVSPVSFPRTNQNGGHDNTQLVGDDQGSMFYVDSTNKYLSCTTGSDQKKACKHEMNILLDVDDKFNNLKLSSSTIATTNTTNYQFIPKQICFLPIIHWNYCTLNEILSSLLNKKLNESLLIKQQLMKYIKQFENMIQNQMTLMNYYTCMNMLANELSIRIMYTNKLEQFNANTLDKQDLLYYYNIQCFNNKRMILYRHDELIQTIIKNCDYLPNEDISKQFENGLMNKFIRGLRITRLLNRIKNRLLINHGHLFQSIIQMIPNVPVMNETIMDMPMKHLITEPLLNVEELCCKHFLRLCIESFILDHLKYLDELIKTTDNNDDSIHFKKIT</sequence>
<dbReference type="InterPro" id="IPR004344">
    <property type="entry name" value="TTL/TTLL_fam"/>
</dbReference>
<proteinExistence type="predicted"/>
<name>A0A430Q4E7_SCHBO</name>